<keyword evidence="5" id="KW-1185">Reference proteome</keyword>
<protein>
    <submittedName>
        <fullName evidence="4">Uncharacterized protein</fullName>
    </submittedName>
</protein>
<accession>A0A9X9M275</accession>
<dbReference type="GO" id="GO:0003735">
    <property type="term" value="F:structural constituent of ribosome"/>
    <property type="evidence" value="ECO:0007669"/>
    <property type="project" value="InterPro"/>
</dbReference>
<comment type="similarity">
    <text evidence="1">Belongs to the eukaryotic ribosomal protein eL31 family.</text>
</comment>
<dbReference type="SMART" id="SM01380">
    <property type="entry name" value="Ribosomal_L31e"/>
    <property type="match status" value="1"/>
</dbReference>
<organism evidence="4 5">
    <name type="scientific">Gulo gulo</name>
    <name type="common">Wolverine</name>
    <name type="synonym">Gluton</name>
    <dbReference type="NCBI Taxonomy" id="48420"/>
    <lineage>
        <taxon>Eukaryota</taxon>
        <taxon>Metazoa</taxon>
        <taxon>Chordata</taxon>
        <taxon>Craniata</taxon>
        <taxon>Vertebrata</taxon>
        <taxon>Euteleostomi</taxon>
        <taxon>Mammalia</taxon>
        <taxon>Eutheria</taxon>
        <taxon>Laurasiatheria</taxon>
        <taxon>Carnivora</taxon>
        <taxon>Caniformia</taxon>
        <taxon>Musteloidea</taxon>
        <taxon>Mustelidae</taxon>
        <taxon>Guloninae</taxon>
        <taxon>Gulo</taxon>
    </lineage>
</organism>
<dbReference type="PANTHER" id="PTHR10956:SF4">
    <property type="entry name" value="LARGE RIBOSOMAL SUBUNIT PROTEIN EL31"/>
    <property type="match status" value="1"/>
</dbReference>
<keyword evidence="2" id="KW-0689">Ribosomal protein</keyword>
<dbReference type="GO" id="GO:0022625">
    <property type="term" value="C:cytosolic large ribosomal subunit"/>
    <property type="evidence" value="ECO:0007669"/>
    <property type="project" value="TreeGrafter"/>
</dbReference>
<keyword evidence="3" id="KW-0687">Ribonucleoprotein</keyword>
<evidence type="ECO:0000256" key="3">
    <source>
        <dbReference type="ARBA" id="ARBA00023274"/>
    </source>
</evidence>
<dbReference type="EMBL" id="CYRY02037955">
    <property type="protein sequence ID" value="VCX30431.1"/>
    <property type="molecule type" value="Genomic_DNA"/>
</dbReference>
<dbReference type="AlphaFoldDB" id="A0A9X9M275"/>
<evidence type="ECO:0000256" key="1">
    <source>
        <dbReference type="ARBA" id="ARBA00010808"/>
    </source>
</evidence>
<sequence>VINEVVTTENIINIHKQTQGVGFQKHSPQPFKEIQKFAMMEMSAPVVHTETGLHKAVWAKETRNLPYHICV</sequence>
<gene>
    <name evidence="4" type="ORF">BN2614_LOCUS2</name>
</gene>
<dbReference type="Proteomes" id="UP000269945">
    <property type="component" value="Unassembled WGS sequence"/>
</dbReference>
<comment type="caution">
    <text evidence="4">The sequence shown here is derived from an EMBL/GenBank/DDBJ whole genome shotgun (WGS) entry which is preliminary data.</text>
</comment>
<evidence type="ECO:0000313" key="4">
    <source>
        <dbReference type="EMBL" id="VCX30431.1"/>
    </source>
</evidence>
<dbReference type="InterPro" id="IPR023621">
    <property type="entry name" value="Ribosomal_eL31_dom_sf"/>
</dbReference>
<feature type="non-terminal residue" evidence="4">
    <location>
        <position position="1"/>
    </location>
</feature>
<reference evidence="4 5" key="1">
    <citation type="submission" date="2018-10" db="EMBL/GenBank/DDBJ databases">
        <authorList>
            <person name="Ekblom R."/>
            <person name="Jareborg N."/>
        </authorList>
    </citation>
    <scope>NUCLEOTIDE SEQUENCE [LARGE SCALE GENOMIC DNA]</scope>
    <source>
        <tissue evidence="4">Muscle</tissue>
    </source>
</reference>
<name>A0A9X9M275_GULGU</name>
<proteinExistence type="inferred from homology"/>
<dbReference type="InterPro" id="IPR000054">
    <property type="entry name" value="Ribosomal_eL31"/>
</dbReference>
<evidence type="ECO:0000256" key="2">
    <source>
        <dbReference type="ARBA" id="ARBA00022980"/>
    </source>
</evidence>
<dbReference type="GO" id="GO:0002181">
    <property type="term" value="P:cytoplasmic translation"/>
    <property type="evidence" value="ECO:0007669"/>
    <property type="project" value="TreeGrafter"/>
</dbReference>
<dbReference type="Pfam" id="PF01198">
    <property type="entry name" value="Ribosomal_L31e"/>
    <property type="match status" value="1"/>
</dbReference>
<dbReference type="PANTHER" id="PTHR10956">
    <property type="entry name" value="60S RIBOSOMAL PROTEIN L31"/>
    <property type="match status" value="1"/>
</dbReference>
<dbReference type="Gene3D" id="3.10.440.10">
    <property type="match status" value="1"/>
</dbReference>
<evidence type="ECO:0000313" key="5">
    <source>
        <dbReference type="Proteomes" id="UP000269945"/>
    </source>
</evidence>
<dbReference type="SUPFAM" id="SSF54575">
    <property type="entry name" value="Ribosomal protein L31e"/>
    <property type="match status" value="1"/>
</dbReference>